<comment type="caution">
    <text evidence="2">The sequence shown here is derived from an EMBL/GenBank/DDBJ whole genome shotgun (WGS) entry which is preliminary data.</text>
</comment>
<feature type="compositionally biased region" description="Basic and acidic residues" evidence="1">
    <location>
        <begin position="23"/>
        <end position="38"/>
    </location>
</feature>
<sequence length="48" mass="5315">MISTKANSLSSRALSLSRLSQRRQRDLHDLNNGDEKRPSGFSVAITIS</sequence>
<reference evidence="2" key="1">
    <citation type="submission" date="2023-07" db="EMBL/GenBank/DDBJ databases">
        <title>draft genome sequence of fig (Ficus carica).</title>
        <authorList>
            <person name="Takahashi T."/>
            <person name="Nishimura K."/>
        </authorList>
    </citation>
    <scope>NUCLEOTIDE SEQUENCE</scope>
</reference>
<dbReference type="EMBL" id="BTGU01000028">
    <property type="protein sequence ID" value="GMN48389.1"/>
    <property type="molecule type" value="Genomic_DNA"/>
</dbReference>
<accession>A0AA88A2I9</accession>
<name>A0AA88A2I9_FICCA</name>
<evidence type="ECO:0000313" key="2">
    <source>
        <dbReference type="EMBL" id="GMN48389.1"/>
    </source>
</evidence>
<evidence type="ECO:0000256" key="1">
    <source>
        <dbReference type="SAM" id="MobiDB-lite"/>
    </source>
</evidence>
<gene>
    <name evidence="2" type="ORF">TIFTF001_017569</name>
</gene>
<evidence type="ECO:0000313" key="3">
    <source>
        <dbReference type="Proteomes" id="UP001187192"/>
    </source>
</evidence>
<feature type="compositionally biased region" description="Low complexity" evidence="1">
    <location>
        <begin position="8"/>
        <end position="19"/>
    </location>
</feature>
<feature type="region of interest" description="Disordered" evidence="1">
    <location>
        <begin position="1"/>
        <end position="48"/>
    </location>
</feature>
<keyword evidence="3" id="KW-1185">Reference proteome</keyword>
<dbReference type="Proteomes" id="UP001187192">
    <property type="component" value="Unassembled WGS sequence"/>
</dbReference>
<feature type="non-terminal residue" evidence="2">
    <location>
        <position position="48"/>
    </location>
</feature>
<proteinExistence type="predicted"/>
<organism evidence="2 3">
    <name type="scientific">Ficus carica</name>
    <name type="common">Common fig</name>
    <dbReference type="NCBI Taxonomy" id="3494"/>
    <lineage>
        <taxon>Eukaryota</taxon>
        <taxon>Viridiplantae</taxon>
        <taxon>Streptophyta</taxon>
        <taxon>Embryophyta</taxon>
        <taxon>Tracheophyta</taxon>
        <taxon>Spermatophyta</taxon>
        <taxon>Magnoliopsida</taxon>
        <taxon>eudicotyledons</taxon>
        <taxon>Gunneridae</taxon>
        <taxon>Pentapetalae</taxon>
        <taxon>rosids</taxon>
        <taxon>fabids</taxon>
        <taxon>Rosales</taxon>
        <taxon>Moraceae</taxon>
        <taxon>Ficeae</taxon>
        <taxon>Ficus</taxon>
    </lineage>
</organism>
<dbReference type="AlphaFoldDB" id="A0AA88A2I9"/>
<protein>
    <submittedName>
        <fullName evidence="2">Uncharacterized protein</fullName>
    </submittedName>
</protein>